<sequence length="89" mass="10487">MDITFDQDKNLSNVEKHGVWLNAAALLDWSSVMAYVDTRRDYREIREVGFGIIENRLYCIVFTQRGNTMHIISMRKANKREVKSYVEQT</sequence>
<dbReference type="InterPro" id="IPR038573">
    <property type="entry name" value="BrnT_sf"/>
</dbReference>
<accession>A0A2A4F413</accession>
<dbReference type="InterPro" id="IPR007460">
    <property type="entry name" value="BrnT_toxin"/>
</dbReference>
<dbReference type="RefSeq" id="WP_096716844.1">
    <property type="nucleotide sequence ID" value="NZ_MTZV01000002.1"/>
</dbReference>
<evidence type="ECO:0000313" key="2">
    <source>
        <dbReference type="Proteomes" id="UP000218022"/>
    </source>
</evidence>
<dbReference type="Pfam" id="PF04365">
    <property type="entry name" value="BrnT_toxin"/>
    <property type="match status" value="1"/>
</dbReference>
<reference evidence="1 2" key="1">
    <citation type="submission" date="2017-01" db="EMBL/GenBank/DDBJ databases">
        <title>Whole-Genome Shotgun Sequencing of Two beta-Proteobacterial Species in Search of the Bulgecin Biosynthetic Cluster.</title>
        <authorList>
            <person name="Horsman M.E."/>
            <person name="Marous D.R."/>
            <person name="Li R."/>
            <person name="Oliver R.A."/>
            <person name="Byun B."/>
            <person name="Emrich S.J."/>
            <person name="Boggess B."/>
            <person name="Townsend C.A."/>
            <person name="Mobashery S."/>
        </authorList>
    </citation>
    <scope>NUCLEOTIDE SEQUENCE [LARGE SCALE GENOMIC DNA]</scope>
    <source>
        <strain evidence="1 2">ATCC 31363</strain>
    </source>
</reference>
<proteinExistence type="predicted"/>
<dbReference type="Gene3D" id="3.10.450.530">
    <property type="entry name" value="Ribonuclease toxin, BrnT, of type II toxin-antitoxin system"/>
    <property type="match status" value="1"/>
</dbReference>
<evidence type="ECO:0000313" key="1">
    <source>
        <dbReference type="EMBL" id="PCE27432.1"/>
    </source>
</evidence>
<name>A0A2A4F413_9BURK</name>
<protein>
    <submittedName>
        <fullName evidence="1">Uncharacterized protein</fullName>
    </submittedName>
</protein>
<gene>
    <name evidence="1" type="ORF">BWP39_02730</name>
</gene>
<organism evidence="1 2">
    <name type="scientific">Paraburkholderia acidicola</name>
    <dbReference type="NCBI Taxonomy" id="1912599"/>
    <lineage>
        <taxon>Bacteria</taxon>
        <taxon>Pseudomonadati</taxon>
        <taxon>Pseudomonadota</taxon>
        <taxon>Betaproteobacteria</taxon>
        <taxon>Burkholderiales</taxon>
        <taxon>Burkholderiaceae</taxon>
        <taxon>Paraburkholderia</taxon>
    </lineage>
</organism>
<dbReference type="EMBL" id="MTZV01000002">
    <property type="protein sequence ID" value="PCE27432.1"/>
    <property type="molecule type" value="Genomic_DNA"/>
</dbReference>
<dbReference type="Proteomes" id="UP000218022">
    <property type="component" value="Unassembled WGS sequence"/>
</dbReference>
<comment type="caution">
    <text evidence="1">The sequence shown here is derived from an EMBL/GenBank/DDBJ whole genome shotgun (WGS) entry which is preliminary data.</text>
</comment>
<dbReference type="OrthoDB" id="9802417at2"/>
<dbReference type="AlphaFoldDB" id="A0A2A4F413"/>